<dbReference type="Pfam" id="PF00106">
    <property type="entry name" value="adh_short"/>
    <property type="match status" value="1"/>
</dbReference>
<name>A0A7Y9I2R5_9ACTN</name>
<dbReference type="FunFam" id="3.40.50.720:FF:000047">
    <property type="entry name" value="NADP-dependent L-serine/L-allo-threonine dehydrogenase"/>
    <property type="match status" value="1"/>
</dbReference>
<dbReference type="PRINTS" id="PR00081">
    <property type="entry name" value="GDHRDH"/>
</dbReference>
<gene>
    <name evidence="4" type="ORF">BKA15_000442</name>
</gene>
<dbReference type="PRINTS" id="PR00080">
    <property type="entry name" value="SDRFAMILY"/>
</dbReference>
<sequence length="251" mass="26280">MTTTYELNGRTAVVTGAASGIGTEIARTLARSGAGVALLSRRADRVQDLAGKIAADGGRALAVAADVTADLTEVVETVHAGLGRVDLLINNAGVMLANPFSEGRMDEWRRMIDTNLTGLLNVTRAFSADLVAAGRDGTADLINVSSVGAHLTFPNYAVYTATKAAVTHLSANLRTEFAALGIRVTNLEPGLVSTELGDHMDNPEVEAHLAAWRAEVPPLSPADIADVVGFAASRPKQVNLRQLMVMPTVQA</sequence>
<dbReference type="InterPro" id="IPR002347">
    <property type="entry name" value="SDR_fam"/>
</dbReference>
<evidence type="ECO:0000256" key="3">
    <source>
        <dbReference type="RuleBase" id="RU000363"/>
    </source>
</evidence>
<proteinExistence type="inferred from homology"/>
<dbReference type="GO" id="GO:0016616">
    <property type="term" value="F:oxidoreductase activity, acting on the CH-OH group of donors, NAD or NADP as acceptor"/>
    <property type="evidence" value="ECO:0007669"/>
    <property type="project" value="UniProtKB-ARBA"/>
</dbReference>
<reference evidence="4 5" key="1">
    <citation type="submission" date="2020-07" db="EMBL/GenBank/DDBJ databases">
        <title>Sequencing the genomes of 1000 actinobacteria strains.</title>
        <authorList>
            <person name="Klenk H.-P."/>
        </authorList>
    </citation>
    <scope>NUCLEOTIDE SEQUENCE [LARGE SCALE GENOMIC DNA]</scope>
    <source>
        <strain evidence="4 5">DSM 22083</strain>
    </source>
</reference>
<dbReference type="PANTHER" id="PTHR43115">
    <property type="entry name" value="DEHYDROGENASE/REDUCTASE SDR FAMILY MEMBER 11"/>
    <property type="match status" value="1"/>
</dbReference>
<evidence type="ECO:0000313" key="4">
    <source>
        <dbReference type="EMBL" id="NYE69113.1"/>
    </source>
</evidence>
<comment type="similarity">
    <text evidence="1 3">Belongs to the short-chain dehydrogenases/reductases (SDR) family.</text>
</comment>
<accession>A0A7Y9I2R5</accession>
<evidence type="ECO:0000256" key="1">
    <source>
        <dbReference type="ARBA" id="ARBA00006484"/>
    </source>
</evidence>
<protein>
    <submittedName>
        <fullName evidence="4">NADP-dependent 3-hydroxy acid dehydrogenase YdfG</fullName>
    </submittedName>
</protein>
<evidence type="ECO:0000313" key="5">
    <source>
        <dbReference type="Proteomes" id="UP000569914"/>
    </source>
</evidence>
<dbReference type="RefSeq" id="WP_179747884.1">
    <property type="nucleotide sequence ID" value="NZ_JACCBU010000001.1"/>
</dbReference>
<dbReference type="InterPro" id="IPR020904">
    <property type="entry name" value="Sc_DH/Rdtase_CS"/>
</dbReference>
<dbReference type="Gene3D" id="3.40.50.720">
    <property type="entry name" value="NAD(P)-binding Rossmann-like Domain"/>
    <property type="match status" value="1"/>
</dbReference>
<organism evidence="4 5">
    <name type="scientific">Microlunatus parietis</name>
    <dbReference type="NCBI Taxonomy" id="682979"/>
    <lineage>
        <taxon>Bacteria</taxon>
        <taxon>Bacillati</taxon>
        <taxon>Actinomycetota</taxon>
        <taxon>Actinomycetes</taxon>
        <taxon>Propionibacteriales</taxon>
        <taxon>Propionibacteriaceae</taxon>
        <taxon>Microlunatus</taxon>
    </lineage>
</organism>
<dbReference type="PROSITE" id="PS00061">
    <property type="entry name" value="ADH_SHORT"/>
    <property type="match status" value="1"/>
</dbReference>
<dbReference type="InterPro" id="IPR036291">
    <property type="entry name" value="NAD(P)-bd_dom_sf"/>
</dbReference>
<dbReference type="EMBL" id="JACCBU010000001">
    <property type="protein sequence ID" value="NYE69113.1"/>
    <property type="molecule type" value="Genomic_DNA"/>
</dbReference>
<dbReference type="AlphaFoldDB" id="A0A7Y9I2R5"/>
<keyword evidence="2" id="KW-0560">Oxidoreductase</keyword>
<dbReference type="PANTHER" id="PTHR43115:SF4">
    <property type="entry name" value="DEHYDROGENASE_REDUCTASE SDR FAMILY MEMBER 11"/>
    <property type="match status" value="1"/>
</dbReference>
<dbReference type="Proteomes" id="UP000569914">
    <property type="component" value="Unassembled WGS sequence"/>
</dbReference>
<dbReference type="SUPFAM" id="SSF51735">
    <property type="entry name" value="NAD(P)-binding Rossmann-fold domains"/>
    <property type="match status" value="1"/>
</dbReference>
<evidence type="ECO:0000256" key="2">
    <source>
        <dbReference type="ARBA" id="ARBA00023002"/>
    </source>
</evidence>
<keyword evidence="5" id="KW-1185">Reference proteome</keyword>
<comment type="caution">
    <text evidence="4">The sequence shown here is derived from an EMBL/GenBank/DDBJ whole genome shotgun (WGS) entry which is preliminary data.</text>
</comment>